<dbReference type="GO" id="GO:0140359">
    <property type="term" value="F:ABC-type transporter activity"/>
    <property type="evidence" value="ECO:0007669"/>
    <property type="project" value="InterPro"/>
</dbReference>
<gene>
    <name evidence="2" type="ORF">EOE66_10760</name>
</gene>
<dbReference type="PANTHER" id="PTHR43471:SF1">
    <property type="entry name" value="ABC TRANSPORTER PERMEASE PROTEIN NOSY-RELATED"/>
    <property type="match status" value="1"/>
</dbReference>
<dbReference type="AlphaFoldDB" id="A0A437RHR6"/>
<keyword evidence="1" id="KW-0812">Transmembrane</keyword>
<dbReference type="Proteomes" id="UP000285575">
    <property type="component" value="Unassembled WGS sequence"/>
</dbReference>
<organism evidence="2 3">
    <name type="scientific">Rubrivivax rivuli</name>
    <dbReference type="NCBI Taxonomy" id="1862385"/>
    <lineage>
        <taxon>Bacteria</taxon>
        <taxon>Pseudomonadati</taxon>
        <taxon>Pseudomonadota</taxon>
        <taxon>Betaproteobacteria</taxon>
        <taxon>Burkholderiales</taxon>
        <taxon>Sphaerotilaceae</taxon>
        <taxon>Rubrivivax</taxon>
    </lineage>
</organism>
<feature type="transmembrane region" description="Helical" evidence="1">
    <location>
        <begin position="449"/>
        <end position="471"/>
    </location>
</feature>
<dbReference type="OrthoDB" id="184009at2"/>
<evidence type="ECO:0000256" key="1">
    <source>
        <dbReference type="SAM" id="Phobius"/>
    </source>
</evidence>
<feature type="transmembrane region" description="Helical" evidence="1">
    <location>
        <begin position="135"/>
        <end position="154"/>
    </location>
</feature>
<evidence type="ECO:0000313" key="3">
    <source>
        <dbReference type="Proteomes" id="UP000285575"/>
    </source>
</evidence>
<comment type="caution">
    <text evidence="2">The sequence shown here is derived from an EMBL/GenBank/DDBJ whole genome shotgun (WGS) entry which is preliminary data.</text>
</comment>
<dbReference type="InterPro" id="IPR021913">
    <property type="entry name" value="DUF3526"/>
</dbReference>
<feature type="transmembrane region" description="Helical" evidence="1">
    <location>
        <begin position="217"/>
        <end position="237"/>
    </location>
</feature>
<sequence>MNAALLIARNIAREERRWLRRGRAAPLALALWLLLAAVAAFTAWEQRASAAAERERHQHQMDEAFEAQPDRHPHRMVHYGHFAFRPLEALAAFDPGTDAYTGHTLFLEGHRQNSANFGEVRQSSLLLRFGQLTPAFVLQVLAPLLLVFIGHAAVAREREAGTLRVLLAQGLSARTLVAGKALALGSVAALMLLPATLALAAMVAFGGAPALPALGLALGYAVALALWVLVVVAVSALCRRGRDALLVLLALWVAVVVAVPRAASELASTQAPLPTRVETDITISRELAALADAHNAGDVRHAAFRQRTLAQYGVSRIEDLPLNYKGLVAMESERQTSELFVRHGNESFARQEAQQAWVDRFAVLSPVLALRRLSMVLAGTDLQAYRRFMEGAEAHRYQMVQALNRLQAEQMTLATDRSSRDDRISRVHWQGIAGFEHRPEATGSKLLRAWPAAAALLVWLLGLGGLLLWAARRLGQGQP</sequence>
<evidence type="ECO:0000313" key="2">
    <source>
        <dbReference type="EMBL" id="RVU46316.1"/>
    </source>
</evidence>
<accession>A0A437RHR6</accession>
<dbReference type="Pfam" id="PF12040">
    <property type="entry name" value="DUF3526"/>
    <property type="match status" value="1"/>
</dbReference>
<keyword evidence="3" id="KW-1185">Reference proteome</keyword>
<dbReference type="EMBL" id="SACR01000003">
    <property type="protein sequence ID" value="RVU46316.1"/>
    <property type="molecule type" value="Genomic_DNA"/>
</dbReference>
<dbReference type="GO" id="GO:0005886">
    <property type="term" value="C:plasma membrane"/>
    <property type="evidence" value="ECO:0007669"/>
    <property type="project" value="UniProtKB-SubCell"/>
</dbReference>
<proteinExistence type="predicted"/>
<keyword evidence="1" id="KW-1133">Transmembrane helix</keyword>
<dbReference type="PANTHER" id="PTHR43471">
    <property type="entry name" value="ABC TRANSPORTER PERMEASE"/>
    <property type="match status" value="1"/>
</dbReference>
<protein>
    <submittedName>
        <fullName evidence="2">DUF3526 domain-containing protein</fullName>
    </submittedName>
</protein>
<reference evidence="2 3" key="1">
    <citation type="submission" date="2019-01" db="EMBL/GenBank/DDBJ databases">
        <authorList>
            <person name="Chen W.-M."/>
        </authorList>
    </citation>
    <scope>NUCLEOTIDE SEQUENCE [LARGE SCALE GENOMIC DNA]</scope>
    <source>
        <strain evidence="2 3">KYPY4</strain>
    </source>
</reference>
<keyword evidence="1" id="KW-0472">Membrane</keyword>
<feature type="transmembrane region" description="Helical" evidence="1">
    <location>
        <begin position="181"/>
        <end position="205"/>
    </location>
</feature>
<dbReference type="RefSeq" id="WP_128228680.1">
    <property type="nucleotide sequence ID" value="NZ_SACR01000003.1"/>
</dbReference>
<name>A0A437RHR6_9BURK</name>
<feature type="transmembrane region" description="Helical" evidence="1">
    <location>
        <begin position="244"/>
        <end position="263"/>
    </location>
</feature>